<evidence type="ECO:0000256" key="1">
    <source>
        <dbReference type="SAM" id="MobiDB-lite"/>
    </source>
</evidence>
<evidence type="ECO:0000259" key="2">
    <source>
        <dbReference type="Pfam" id="PF24778"/>
    </source>
</evidence>
<sequence>MTGQVSADGYPGRAVEWRLRRQPLPPTLFTVAAAAAATENRRGKLGFLTWIHRKKKQKEKLAEEERKSGKSEIKEEQENETEKPKELQVTAQSVEHTRYRLTKLSKMKAIRLKNKKERREAFSQRFRRQKFFDSLIELRILKCERERRKQVKLRNQRMIEIVQKIAREMQTKKKKCLRKVVLESIIEESTVEFSMESFEAELEKEGGKEELAKSDETKKLEESSHEIKRNEGEVEGEGRISLEDNKNIQQFALKNESMSSTAESFPKDDCFFSSPNTVIFEDFKVGRKYSRRVMITNKTSKWAYLRFNKVYTEVWEPRVIEIDIMEAARVKPGMHATISVRFSPIHDEKVTAEISFLTLNSNNTKTFHEFRIPVVCTPENPQPILDPAEIRFPTSPMWRFNESRYNQKTLTVSNEGRKSFSILIGEQVSLHSVSSDLPLDEDENWKYSNRDSNENSVEEPRKIFQIEIPSKFKCLLKITFRPRYIGLHHEVMKICFFCDDRIFGEQDIPIWAEVTGSQIHLDPPCIDLGVAMMDSDVCQQTFNIINTGRSSVQISMGTPKRLGSQVTVYPRSTILQPEASSTISVRLKPESSIPHLSRRYYDATSSILEFPLHVQILTQKEEKPPPLILKVLASLTTFREPADIDLGVVYTHESVYTELTLTNDSLLIQEYAFVFLPPFMEIQPNHGLGTVLPGETIKLQLIYSACPTDIPGNEIGANGLVGAPRFQIQAVTQAELVALMKEIKISELRNIYDLEKVNLRNRGLPPSVDFEPFEVVLSKDDENDEDSGNTNRRTVSDVSVDEKDPDVEQTLGVSVRSYEDRRREKNVINVLVHIVNTLCEMSEQILEFPGTPCGSFSVVAVHLRGYNMASYPRCTCGIAKNQEKRFTAHFEFKSSSGRVKIVPQCGTLRSEQFVKVSFIFKPRLPRSEPMIDEPKEASKKDDSLKGKDEDEEETDVDKPSEDAPLLETIDPRVSTIFITCSIDLDFDDSTRRNELLFVKLICPVTRPEILILNKNPVIVFGPTAIGTSSRRFLLVKNISNKSVKVDLSLLDPYGPFFIPPGKTIETGSVLNLPVTYQPIHANEEEVSHLRVSFKFSNFLSKQKWTIFKTFFILNIN</sequence>
<proteinExistence type="predicted"/>
<dbReference type="Pfam" id="PF24798">
    <property type="entry name" value="Ig-CFAP74_4th"/>
    <property type="match status" value="1"/>
</dbReference>
<dbReference type="Gene3D" id="2.60.40.10">
    <property type="entry name" value="Immunoglobulins"/>
    <property type="match status" value="2"/>
</dbReference>
<feature type="compositionally biased region" description="Basic and acidic residues" evidence="1">
    <location>
        <begin position="932"/>
        <end position="948"/>
    </location>
</feature>
<evidence type="ECO:0000259" key="3">
    <source>
        <dbReference type="Pfam" id="PF24798"/>
    </source>
</evidence>
<reference evidence="4 5" key="1">
    <citation type="submission" date="2015-07" db="EMBL/GenBank/DDBJ databases">
        <title>The genome of Dufourea novaeangliae.</title>
        <authorList>
            <person name="Pan H."/>
            <person name="Kapheim K."/>
        </authorList>
    </citation>
    <scope>NUCLEOTIDE SEQUENCE [LARGE SCALE GENOMIC DNA]</scope>
    <source>
        <strain evidence="4">0120121106</strain>
        <tissue evidence="4">Whole body</tissue>
    </source>
</reference>
<dbReference type="PANTHER" id="PTHR22538:SF0">
    <property type="entry name" value="CILIA- AND FLAGELLA-ASSOCIATED PROTEIN 74"/>
    <property type="match status" value="1"/>
</dbReference>
<feature type="domain" description="CFAP74 fourth Ig-like" evidence="3">
    <location>
        <begin position="641"/>
        <end position="705"/>
    </location>
</feature>
<dbReference type="OrthoDB" id="6612278at2759"/>
<dbReference type="PANTHER" id="PTHR22538">
    <property type="entry name" value="CILIA- AND FLAGELLA-ASSOCIATED PROTEIN 74"/>
    <property type="match status" value="1"/>
</dbReference>
<feature type="region of interest" description="Disordered" evidence="1">
    <location>
        <begin position="779"/>
        <end position="803"/>
    </location>
</feature>
<accession>A0A154P9Y9</accession>
<feature type="domain" description="CFAP74 third Ig-like" evidence="2">
    <location>
        <begin position="521"/>
        <end position="621"/>
    </location>
</feature>
<dbReference type="Pfam" id="PF24778">
    <property type="entry name" value="Ig-CFAP74_3rd"/>
    <property type="match status" value="1"/>
</dbReference>
<feature type="region of interest" description="Disordered" evidence="1">
    <location>
        <begin position="58"/>
        <end position="93"/>
    </location>
</feature>
<name>A0A154P9Y9_DUFNO</name>
<organism evidence="4 5">
    <name type="scientific">Dufourea novaeangliae</name>
    <name type="common">Sweat bee</name>
    <dbReference type="NCBI Taxonomy" id="178035"/>
    <lineage>
        <taxon>Eukaryota</taxon>
        <taxon>Metazoa</taxon>
        <taxon>Ecdysozoa</taxon>
        <taxon>Arthropoda</taxon>
        <taxon>Hexapoda</taxon>
        <taxon>Insecta</taxon>
        <taxon>Pterygota</taxon>
        <taxon>Neoptera</taxon>
        <taxon>Endopterygota</taxon>
        <taxon>Hymenoptera</taxon>
        <taxon>Apocrita</taxon>
        <taxon>Aculeata</taxon>
        <taxon>Apoidea</taxon>
        <taxon>Anthophila</taxon>
        <taxon>Halictidae</taxon>
        <taxon>Rophitinae</taxon>
        <taxon>Dufourea</taxon>
    </lineage>
</organism>
<protein>
    <submittedName>
        <fullName evidence="4">Uncharacterized protein</fullName>
    </submittedName>
</protein>
<feature type="compositionally biased region" description="Basic and acidic residues" evidence="1">
    <location>
        <begin position="59"/>
        <end position="86"/>
    </location>
</feature>
<evidence type="ECO:0000313" key="4">
    <source>
        <dbReference type="EMBL" id="KZC08651.1"/>
    </source>
</evidence>
<dbReference type="Pfam" id="PF24771">
    <property type="entry name" value="Ig_CFAP74_1st"/>
    <property type="match status" value="1"/>
</dbReference>
<dbReference type="EMBL" id="KQ434853">
    <property type="protein sequence ID" value="KZC08651.1"/>
    <property type="molecule type" value="Genomic_DNA"/>
</dbReference>
<dbReference type="InterPro" id="IPR056307">
    <property type="entry name" value="Ig-CFAP74_3rd"/>
</dbReference>
<dbReference type="AlphaFoldDB" id="A0A154P9Y9"/>
<feature type="compositionally biased region" description="Polar residues" evidence="1">
    <location>
        <begin position="788"/>
        <end position="797"/>
    </location>
</feature>
<feature type="region of interest" description="Disordered" evidence="1">
    <location>
        <begin position="927"/>
        <end position="964"/>
    </location>
</feature>
<gene>
    <name evidence="4" type="ORF">WN55_11236</name>
</gene>
<evidence type="ECO:0000313" key="5">
    <source>
        <dbReference type="Proteomes" id="UP000076502"/>
    </source>
</evidence>
<keyword evidence="5" id="KW-1185">Reference proteome</keyword>
<dbReference type="Proteomes" id="UP000076502">
    <property type="component" value="Unassembled WGS sequence"/>
</dbReference>
<dbReference type="InterPro" id="IPR013783">
    <property type="entry name" value="Ig-like_fold"/>
</dbReference>
<feature type="region of interest" description="Disordered" evidence="1">
    <location>
        <begin position="203"/>
        <end position="239"/>
    </location>
</feature>
<dbReference type="InterPro" id="IPR056310">
    <property type="entry name" value="Ig-CFAP74_4th"/>
</dbReference>
<dbReference type="STRING" id="178035.A0A154P9Y9"/>